<dbReference type="InterPro" id="IPR051021">
    <property type="entry name" value="Mito_Ser/Thr_phosphatase"/>
</dbReference>
<protein>
    <submittedName>
        <fullName evidence="2">Histidine phosphatase family protein</fullName>
    </submittedName>
</protein>
<comment type="caution">
    <text evidence="2">The sequence shown here is derived from an EMBL/GenBank/DDBJ whole genome shotgun (WGS) entry which is preliminary data.</text>
</comment>
<dbReference type="PANTHER" id="PTHR20935:SF0">
    <property type="entry name" value="SERINE_THREONINE-PROTEIN PHOSPHATASE PGAM5, MITOCHONDRIAL"/>
    <property type="match status" value="1"/>
</dbReference>
<proteinExistence type="predicted"/>
<keyword evidence="1" id="KW-0378">Hydrolase</keyword>
<dbReference type="Pfam" id="PF00300">
    <property type="entry name" value="His_Phos_1"/>
    <property type="match status" value="1"/>
</dbReference>
<dbReference type="EMBL" id="BAAATK010000011">
    <property type="protein sequence ID" value="GAA2433370.1"/>
    <property type="molecule type" value="Genomic_DNA"/>
</dbReference>
<sequence length="233" mass="25465">MSIAGGRLWAPWAGRENQRPPGGVDPDMQDRYLYLARHGEATPDEGSLTAAGRRQAELLGKRLRGVPLTAVHHGPLPRAVQTARLVGERLGDVPLRECEAAGDYVPYVPERDEVPADVADAMLPRLASLSAVDRARGAELVRQAVVEFTGPADGGNAPRHDLVVTHAFLIAWLVRAAFEAPTWRWMGLNHANAALTVIRYAPARPATVLVYNDVSHLPDDLRWTGFPPQFRTP</sequence>
<name>A0ABP5WQJ9_9ACTN</name>
<dbReference type="InterPro" id="IPR029033">
    <property type="entry name" value="His_PPase_superfam"/>
</dbReference>
<keyword evidence="3" id="KW-1185">Reference proteome</keyword>
<dbReference type="Proteomes" id="UP001500460">
    <property type="component" value="Unassembled WGS sequence"/>
</dbReference>
<gene>
    <name evidence="2" type="ORF">GCM10010421_22970</name>
</gene>
<evidence type="ECO:0000313" key="3">
    <source>
        <dbReference type="Proteomes" id="UP001500460"/>
    </source>
</evidence>
<reference evidence="3" key="1">
    <citation type="journal article" date="2019" name="Int. J. Syst. Evol. Microbiol.">
        <title>The Global Catalogue of Microorganisms (GCM) 10K type strain sequencing project: providing services to taxonomists for standard genome sequencing and annotation.</title>
        <authorList>
            <consortium name="The Broad Institute Genomics Platform"/>
            <consortium name="The Broad Institute Genome Sequencing Center for Infectious Disease"/>
            <person name="Wu L."/>
            <person name="Ma J."/>
        </authorList>
    </citation>
    <scope>NUCLEOTIDE SEQUENCE [LARGE SCALE GENOMIC DNA]</scope>
    <source>
        <strain evidence="3">JCM 6922</strain>
    </source>
</reference>
<organism evidence="2 3">
    <name type="scientific">Streptomyces glaucus</name>
    <dbReference type="NCBI Taxonomy" id="284029"/>
    <lineage>
        <taxon>Bacteria</taxon>
        <taxon>Bacillati</taxon>
        <taxon>Actinomycetota</taxon>
        <taxon>Actinomycetes</taxon>
        <taxon>Kitasatosporales</taxon>
        <taxon>Streptomycetaceae</taxon>
        <taxon>Streptomyces</taxon>
    </lineage>
</organism>
<evidence type="ECO:0000313" key="2">
    <source>
        <dbReference type="EMBL" id="GAA2433370.1"/>
    </source>
</evidence>
<dbReference type="Gene3D" id="3.40.50.1240">
    <property type="entry name" value="Phosphoglycerate mutase-like"/>
    <property type="match status" value="1"/>
</dbReference>
<dbReference type="CDD" id="cd07067">
    <property type="entry name" value="HP_PGM_like"/>
    <property type="match status" value="1"/>
</dbReference>
<dbReference type="PANTHER" id="PTHR20935">
    <property type="entry name" value="PHOSPHOGLYCERATE MUTASE-RELATED"/>
    <property type="match status" value="1"/>
</dbReference>
<accession>A0ABP5WQJ9</accession>
<dbReference type="InterPro" id="IPR013078">
    <property type="entry name" value="His_Pase_superF_clade-1"/>
</dbReference>
<dbReference type="SUPFAM" id="SSF53254">
    <property type="entry name" value="Phosphoglycerate mutase-like"/>
    <property type="match status" value="1"/>
</dbReference>
<evidence type="ECO:0000256" key="1">
    <source>
        <dbReference type="ARBA" id="ARBA00022801"/>
    </source>
</evidence>
<dbReference type="SMART" id="SM00855">
    <property type="entry name" value="PGAM"/>
    <property type="match status" value="1"/>
</dbReference>